<protein>
    <recommendedName>
        <fullName evidence="5">Zinc finger DksA/TraR C4-type domain-containing protein</fullName>
    </recommendedName>
</protein>
<evidence type="ECO:0000256" key="3">
    <source>
        <dbReference type="ARBA" id="ARBA00022833"/>
    </source>
</evidence>
<evidence type="ECO:0000259" key="5">
    <source>
        <dbReference type="Pfam" id="PF01258"/>
    </source>
</evidence>
<dbReference type="EMBL" id="CP017634">
    <property type="protein sequence ID" value="ATW28483.1"/>
    <property type="molecule type" value="Genomic_DNA"/>
</dbReference>
<evidence type="ECO:0000313" key="6">
    <source>
        <dbReference type="EMBL" id="ATW28483.1"/>
    </source>
</evidence>
<dbReference type="InterPro" id="IPR020460">
    <property type="entry name" value="Znf_C4-type_bac"/>
</dbReference>
<dbReference type="PROSITE" id="PS01102">
    <property type="entry name" value="ZF_DKSA_1"/>
    <property type="match status" value="1"/>
</dbReference>
<keyword evidence="3" id="KW-0862">Zinc</keyword>
<name>A0A3G1L131_FORW1</name>
<keyword evidence="1" id="KW-0479">Metal-binding</keyword>
<gene>
    <name evidence="6" type="ORF">DCMF_08885</name>
</gene>
<proteinExistence type="predicted"/>
<dbReference type="Proteomes" id="UP000323521">
    <property type="component" value="Chromosome"/>
</dbReference>
<dbReference type="AlphaFoldDB" id="A0A3G1L131"/>
<organism evidence="6 7">
    <name type="scientific">Formimonas warabiya</name>
    <dbReference type="NCBI Taxonomy" id="1761012"/>
    <lineage>
        <taxon>Bacteria</taxon>
        <taxon>Bacillati</taxon>
        <taxon>Bacillota</taxon>
        <taxon>Clostridia</taxon>
        <taxon>Eubacteriales</taxon>
        <taxon>Peptococcaceae</taxon>
        <taxon>Candidatus Formimonas</taxon>
    </lineage>
</organism>
<dbReference type="SUPFAM" id="SSF109635">
    <property type="entry name" value="DnaK suppressor protein DksA, alpha-hairpin domain"/>
    <property type="match status" value="1"/>
</dbReference>
<dbReference type="SUPFAM" id="SSF57716">
    <property type="entry name" value="Glucocorticoid receptor-like (DNA-binding domain)"/>
    <property type="match status" value="1"/>
</dbReference>
<evidence type="ECO:0000313" key="7">
    <source>
        <dbReference type="Proteomes" id="UP000323521"/>
    </source>
</evidence>
<dbReference type="InterPro" id="IPR000962">
    <property type="entry name" value="Znf_DskA_TraR"/>
</dbReference>
<reference evidence="6 7" key="1">
    <citation type="submission" date="2016-10" db="EMBL/GenBank/DDBJ databases">
        <title>Complete Genome Sequence of Peptococcaceae strain DCMF.</title>
        <authorList>
            <person name="Edwards R.J."/>
            <person name="Holland S.I."/>
            <person name="Deshpande N.P."/>
            <person name="Wong Y.K."/>
            <person name="Ertan H."/>
            <person name="Manefield M."/>
            <person name="Russell T.L."/>
            <person name="Lee M.J."/>
        </authorList>
    </citation>
    <scope>NUCLEOTIDE SEQUENCE [LARGE SCALE GENOMIC DNA]</scope>
    <source>
        <strain evidence="6 7">DCMF</strain>
    </source>
</reference>
<feature type="zinc finger region" description="dksA C4-type" evidence="4">
    <location>
        <begin position="97"/>
        <end position="121"/>
    </location>
</feature>
<sequence>MEEGNKVDTERQQGFRDRLLKEKQELLERIEGLNQGLHDPMRESIGELSMYDNHPADIGDELFERGKDLSLRDNAEIQLNHVERALHKIEDHSYGLCDQCGRPIPQERLEAMPSANLCMACKKAEEVADRTPRPIEEEVIRPPFGEQRDYSYDRKFGDQDNQPVFDGEDAWQAVARFGTADSPQDLAESGAQYPNVYDDWDEDVGAVDDVDNVAYYRSKDGMAYKDFRSGYKGRRDEAGD</sequence>
<keyword evidence="7" id="KW-1185">Reference proteome</keyword>
<dbReference type="Gene3D" id="1.20.120.910">
    <property type="entry name" value="DksA, coiled-coil domain"/>
    <property type="match status" value="1"/>
</dbReference>
<dbReference type="Pfam" id="PF01258">
    <property type="entry name" value="zf-dskA_traR"/>
    <property type="match status" value="1"/>
</dbReference>
<dbReference type="InterPro" id="IPR020458">
    <property type="entry name" value="Znf_DskA_TraR_CS"/>
</dbReference>
<dbReference type="KEGG" id="fwa:DCMF_08885"/>
<dbReference type="GO" id="GO:0008270">
    <property type="term" value="F:zinc ion binding"/>
    <property type="evidence" value="ECO:0007669"/>
    <property type="project" value="UniProtKB-KW"/>
</dbReference>
<dbReference type="PRINTS" id="PR00618">
    <property type="entry name" value="DKSAZNFINGER"/>
</dbReference>
<keyword evidence="2" id="KW-0863">Zinc-finger</keyword>
<evidence type="ECO:0000256" key="4">
    <source>
        <dbReference type="PROSITE-ProRule" id="PRU00510"/>
    </source>
</evidence>
<dbReference type="InterPro" id="IPR037187">
    <property type="entry name" value="DnaK_N"/>
</dbReference>
<dbReference type="PANTHER" id="PTHR33823">
    <property type="entry name" value="RNA POLYMERASE-BINDING TRANSCRIPTION FACTOR DKSA-RELATED"/>
    <property type="match status" value="1"/>
</dbReference>
<feature type="domain" description="Zinc finger DksA/TraR C4-type" evidence="5">
    <location>
        <begin position="93"/>
        <end position="126"/>
    </location>
</feature>
<dbReference type="NCBIfam" id="TIGR02890">
    <property type="entry name" value="bacill_yteA"/>
    <property type="match status" value="1"/>
</dbReference>
<evidence type="ECO:0000256" key="1">
    <source>
        <dbReference type="ARBA" id="ARBA00022723"/>
    </source>
</evidence>
<accession>A0A3G1L131</accession>
<dbReference type="PROSITE" id="PS51128">
    <property type="entry name" value="ZF_DKSA_2"/>
    <property type="match status" value="1"/>
</dbReference>
<dbReference type="PANTHER" id="PTHR33823:SF4">
    <property type="entry name" value="GENERAL STRESS PROTEIN 16O"/>
    <property type="match status" value="1"/>
</dbReference>
<evidence type="ECO:0000256" key="2">
    <source>
        <dbReference type="ARBA" id="ARBA00022771"/>
    </source>
</evidence>
<dbReference type="InterPro" id="IPR014240">
    <property type="entry name" value="YteA"/>
</dbReference>